<reference evidence="3" key="1">
    <citation type="journal article" date="2019" name="Int. J. Syst. Evol. Microbiol.">
        <title>The Global Catalogue of Microorganisms (GCM) 10K type strain sequencing project: providing services to taxonomists for standard genome sequencing and annotation.</title>
        <authorList>
            <consortium name="The Broad Institute Genomics Platform"/>
            <consortium name="The Broad Institute Genome Sequencing Center for Infectious Disease"/>
            <person name="Wu L."/>
            <person name="Ma J."/>
        </authorList>
    </citation>
    <scope>NUCLEOTIDE SEQUENCE [LARGE SCALE GENOMIC DNA]</scope>
    <source>
        <strain evidence="3">XZYJT-10</strain>
    </source>
</reference>
<evidence type="ECO:0000256" key="1">
    <source>
        <dbReference type="ARBA" id="ARBA00023115"/>
    </source>
</evidence>
<sequence length="260" mass="28013">MGPHGNRGAPLRALVASGIAELRPDPARPRGWTLLVNGVPQSYVDLADPGHLEFPYEIQLGAVLRLWTGTAVREKILHLGGGGLTLPRFIDHLRPGAEQLVVERDPQILAMVERNLPFPGSIEVRLGDARTELAKAGNAEYGLIVSDVFVGAAMPESVAAAGFARDARRALRDDGLLAMNLTDVPPLARTRIQVATARTAFDEIVLYGDADVLRGRRVGNVILLAGNVPMIKAGKHETVLRADELRIFTGGARPLLDEPR</sequence>
<dbReference type="Proteomes" id="UP001596548">
    <property type="component" value="Unassembled WGS sequence"/>
</dbReference>
<organism evidence="2 3">
    <name type="scientific">Paractinoplanes rhizophilus</name>
    <dbReference type="NCBI Taxonomy" id="1416877"/>
    <lineage>
        <taxon>Bacteria</taxon>
        <taxon>Bacillati</taxon>
        <taxon>Actinomycetota</taxon>
        <taxon>Actinomycetes</taxon>
        <taxon>Micromonosporales</taxon>
        <taxon>Micromonosporaceae</taxon>
        <taxon>Paractinoplanes</taxon>
    </lineage>
</organism>
<keyword evidence="3" id="KW-1185">Reference proteome</keyword>
<proteinExistence type="predicted"/>
<dbReference type="SUPFAM" id="SSF53335">
    <property type="entry name" value="S-adenosyl-L-methionine-dependent methyltransferases"/>
    <property type="match status" value="1"/>
</dbReference>
<evidence type="ECO:0000313" key="2">
    <source>
        <dbReference type="EMBL" id="MFC7274641.1"/>
    </source>
</evidence>
<dbReference type="Gene3D" id="3.40.50.150">
    <property type="entry name" value="Vaccinia Virus protein VP39"/>
    <property type="match status" value="1"/>
</dbReference>
<gene>
    <name evidence="2" type="ORF">ACFQS1_11665</name>
</gene>
<dbReference type="PANTHER" id="PTHR43317:SF1">
    <property type="entry name" value="THERMOSPERMINE SYNTHASE ACAULIS5"/>
    <property type="match status" value="1"/>
</dbReference>
<comment type="caution">
    <text evidence="2">The sequence shown here is derived from an EMBL/GenBank/DDBJ whole genome shotgun (WGS) entry which is preliminary data.</text>
</comment>
<name>A0ABW2HPD5_9ACTN</name>
<dbReference type="RefSeq" id="WP_378966814.1">
    <property type="nucleotide sequence ID" value="NZ_JBHTBJ010000006.1"/>
</dbReference>
<accession>A0ABW2HPD5</accession>
<dbReference type="NCBIfam" id="NF037959">
    <property type="entry name" value="MFS_SpdSyn"/>
    <property type="match status" value="1"/>
</dbReference>
<dbReference type="InterPro" id="IPR029063">
    <property type="entry name" value="SAM-dependent_MTases_sf"/>
</dbReference>
<evidence type="ECO:0000313" key="3">
    <source>
        <dbReference type="Proteomes" id="UP001596548"/>
    </source>
</evidence>
<dbReference type="EMBL" id="JBHTBJ010000006">
    <property type="protein sequence ID" value="MFC7274641.1"/>
    <property type="molecule type" value="Genomic_DNA"/>
</dbReference>
<protein>
    <submittedName>
        <fullName evidence="2">Spermidine synthase</fullName>
    </submittedName>
</protein>
<dbReference type="PANTHER" id="PTHR43317">
    <property type="entry name" value="THERMOSPERMINE SYNTHASE ACAULIS5"/>
    <property type="match status" value="1"/>
</dbReference>
<keyword evidence="1" id="KW-0620">Polyamine biosynthesis</keyword>